<feature type="compositionally biased region" description="Basic residues" evidence="5">
    <location>
        <begin position="7"/>
        <end position="18"/>
    </location>
</feature>
<gene>
    <name evidence="7" type="ORF">CTAYLR_001430</name>
</gene>
<feature type="region of interest" description="Disordered" evidence="5">
    <location>
        <begin position="1"/>
        <end position="29"/>
    </location>
</feature>
<dbReference type="PROSITE" id="PS50865">
    <property type="entry name" value="ZF_MYND_2"/>
    <property type="match status" value="1"/>
</dbReference>
<keyword evidence="1" id="KW-0479">Metal-binding</keyword>
<keyword evidence="8" id="KW-1185">Reference proteome</keyword>
<dbReference type="Gene3D" id="6.10.140.2220">
    <property type="match status" value="1"/>
</dbReference>
<dbReference type="EMBL" id="JAQMWT010000523">
    <property type="protein sequence ID" value="KAJ8600400.1"/>
    <property type="molecule type" value="Genomic_DNA"/>
</dbReference>
<dbReference type="Pfam" id="PF01753">
    <property type="entry name" value="zf-MYND"/>
    <property type="match status" value="1"/>
</dbReference>
<evidence type="ECO:0000256" key="4">
    <source>
        <dbReference type="PROSITE-ProRule" id="PRU00134"/>
    </source>
</evidence>
<keyword evidence="2 4" id="KW-0863">Zinc-finger</keyword>
<evidence type="ECO:0000256" key="2">
    <source>
        <dbReference type="ARBA" id="ARBA00022771"/>
    </source>
</evidence>
<evidence type="ECO:0000256" key="3">
    <source>
        <dbReference type="ARBA" id="ARBA00022833"/>
    </source>
</evidence>
<dbReference type="AlphaFoldDB" id="A0AAD7U9L8"/>
<evidence type="ECO:0000313" key="8">
    <source>
        <dbReference type="Proteomes" id="UP001230188"/>
    </source>
</evidence>
<dbReference type="SUPFAM" id="SSF144232">
    <property type="entry name" value="HIT/MYND zinc finger-like"/>
    <property type="match status" value="1"/>
</dbReference>
<reference evidence="7" key="1">
    <citation type="submission" date="2023-01" db="EMBL/GenBank/DDBJ databases">
        <title>Metagenome sequencing of chrysophaentin producing Chrysophaeum taylorii.</title>
        <authorList>
            <person name="Davison J."/>
            <person name="Bewley C."/>
        </authorList>
    </citation>
    <scope>NUCLEOTIDE SEQUENCE</scope>
    <source>
        <strain evidence="7">NIES-1699</strain>
    </source>
</reference>
<evidence type="ECO:0000256" key="5">
    <source>
        <dbReference type="SAM" id="MobiDB-lite"/>
    </source>
</evidence>
<accession>A0AAD7U9L8</accession>
<evidence type="ECO:0000313" key="7">
    <source>
        <dbReference type="EMBL" id="KAJ8600400.1"/>
    </source>
</evidence>
<sequence>MAPKATPAKKVKKKKAAEKRKESLDSGGGGIEEEFERLLGCKLSPVFTDENGFCFCEKHRRQHCHECQLSFSLPNRMLRAELKGRTVDVAKETEKNQRKHAHELMSMLDLNKGSKLDLGTTEAEALQNAANKTCRHCGKTGKMLRCNRCKVAVYCSATCQKAAWPEHKLKCREPDGAWYMDTKAGRSRVLPPTDPRWGNPTEEDRELARSLLRRGLTPARVHDEGNPMVAGWMLGLQCEEIMEGAP</sequence>
<feature type="domain" description="MYND-type" evidence="6">
    <location>
        <begin position="134"/>
        <end position="171"/>
    </location>
</feature>
<dbReference type="PROSITE" id="PS01360">
    <property type="entry name" value="ZF_MYND_1"/>
    <property type="match status" value="1"/>
</dbReference>
<dbReference type="Proteomes" id="UP001230188">
    <property type="component" value="Unassembled WGS sequence"/>
</dbReference>
<proteinExistence type="predicted"/>
<organism evidence="7 8">
    <name type="scientific">Chrysophaeum taylorii</name>
    <dbReference type="NCBI Taxonomy" id="2483200"/>
    <lineage>
        <taxon>Eukaryota</taxon>
        <taxon>Sar</taxon>
        <taxon>Stramenopiles</taxon>
        <taxon>Ochrophyta</taxon>
        <taxon>Pelagophyceae</taxon>
        <taxon>Pelagomonadales</taxon>
        <taxon>Pelagomonadaceae</taxon>
        <taxon>Chrysophaeum</taxon>
    </lineage>
</organism>
<protein>
    <recommendedName>
        <fullName evidence="6">MYND-type domain-containing protein</fullName>
    </recommendedName>
</protein>
<evidence type="ECO:0000259" key="6">
    <source>
        <dbReference type="PROSITE" id="PS50865"/>
    </source>
</evidence>
<comment type="caution">
    <text evidence="7">The sequence shown here is derived from an EMBL/GenBank/DDBJ whole genome shotgun (WGS) entry which is preliminary data.</text>
</comment>
<name>A0AAD7U9L8_9STRA</name>
<keyword evidence="3" id="KW-0862">Zinc</keyword>
<dbReference type="GO" id="GO:0008270">
    <property type="term" value="F:zinc ion binding"/>
    <property type="evidence" value="ECO:0007669"/>
    <property type="project" value="UniProtKB-KW"/>
</dbReference>
<evidence type="ECO:0000256" key="1">
    <source>
        <dbReference type="ARBA" id="ARBA00022723"/>
    </source>
</evidence>
<dbReference type="InterPro" id="IPR002893">
    <property type="entry name" value="Znf_MYND"/>
</dbReference>